<evidence type="ECO:0000313" key="8">
    <source>
        <dbReference type="Proteomes" id="UP001066276"/>
    </source>
</evidence>
<name>A0AAV7KSB8_PLEWA</name>
<dbReference type="PROSITE" id="PS50263">
    <property type="entry name" value="CN_HYDROLASE"/>
    <property type="match status" value="1"/>
</dbReference>
<dbReference type="Proteomes" id="UP001066276">
    <property type="component" value="Chromosome 12"/>
</dbReference>
<sequence length="351" mass="39033">MAASAEDRVPGPSFLGSQMTWLLIEKPAQILRKILHLGIREPLAKVVFDIPPNRIRSMSSTASPVKPLIAVCQMTSTSDKEQNFATCSQLIREAAHRGASMVFLPENFDYIGKSTEETLNLAETLQGNLMQRYSNLARESGMWLSLGGFHEKGSDWEKDKRIHNSHVIMDNKGSVVSVYHKAHLFDVELVGRVSLRETKFTIPGSEILPPVNSPVGKVGLAVCYDLRFPEMSLTLAQEGAELLTFPSAFTVTTGLAHWEVLLRARAIETQCYVVAAAQTGSHNERRASYGHAMVVDPWGSIIAQCQEGTGLCYAEIKLDYLHRIRQEMPVCNHRRLDLYGRKNCGIPHCSL</sequence>
<comment type="caution">
    <text evidence="7">The sequence shown here is derived from an EMBL/GenBank/DDBJ whole genome shotgun (WGS) entry which is preliminary data.</text>
</comment>
<evidence type="ECO:0000259" key="6">
    <source>
        <dbReference type="PROSITE" id="PS50263"/>
    </source>
</evidence>
<dbReference type="InterPro" id="IPR036526">
    <property type="entry name" value="C-N_Hydrolase_sf"/>
</dbReference>
<dbReference type="InterPro" id="IPR003010">
    <property type="entry name" value="C-N_Hydrolase"/>
</dbReference>
<reference evidence="7" key="1">
    <citation type="journal article" date="2022" name="bioRxiv">
        <title>Sequencing and chromosome-scale assembly of the giantPleurodeles waltlgenome.</title>
        <authorList>
            <person name="Brown T."/>
            <person name="Elewa A."/>
            <person name="Iarovenko S."/>
            <person name="Subramanian E."/>
            <person name="Araus A.J."/>
            <person name="Petzold A."/>
            <person name="Susuki M."/>
            <person name="Suzuki K.-i.T."/>
            <person name="Hayashi T."/>
            <person name="Toyoda A."/>
            <person name="Oliveira C."/>
            <person name="Osipova E."/>
            <person name="Leigh N.D."/>
            <person name="Simon A."/>
            <person name="Yun M.H."/>
        </authorList>
    </citation>
    <scope>NUCLEOTIDE SEQUENCE</scope>
    <source>
        <strain evidence="7">20211129_DDA</strain>
        <tissue evidence="7">Liver</tissue>
    </source>
</reference>
<dbReference type="Gene3D" id="3.60.110.10">
    <property type="entry name" value="Carbon-nitrogen hydrolase"/>
    <property type="match status" value="1"/>
</dbReference>
<dbReference type="InterPro" id="IPR045254">
    <property type="entry name" value="Nit1/2_C-N_Hydrolase"/>
</dbReference>
<dbReference type="PANTHER" id="PTHR23088">
    <property type="entry name" value="NITRILASE-RELATED"/>
    <property type="match status" value="1"/>
</dbReference>
<protein>
    <recommendedName>
        <fullName evidence="4">Deaminated glutathione amidase</fullName>
        <ecNumber evidence="3">3.5.1.128</ecNumber>
    </recommendedName>
    <alternativeName>
        <fullName evidence="5">Nitrilase homolog 1</fullName>
    </alternativeName>
</protein>
<evidence type="ECO:0000256" key="5">
    <source>
        <dbReference type="ARBA" id="ARBA00080297"/>
    </source>
</evidence>
<dbReference type="AlphaFoldDB" id="A0AAV7KSB8"/>
<evidence type="ECO:0000256" key="4">
    <source>
        <dbReference type="ARBA" id="ARBA00074513"/>
    </source>
</evidence>
<evidence type="ECO:0000256" key="1">
    <source>
        <dbReference type="ARBA" id="ARBA00010613"/>
    </source>
</evidence>
<dbReference type="EC" id="3.5.1.128" evidence="3"/>
<evidence type="ECO:0000256" key="3">
    <source>
        <dbReference type="ARBA" id="ARBA00066912"/>
    </source>
</evidence>
<accession>A0AAV7KSB8</accession>
<keyword evidence="2" id="KW-0378">Hydrolase</keyword>
<evidence type="ECO:0000313" key="7">
    <source>
        <dbReference type="EMBL" id="KAJ1080824.1"/>
    </source>
</evidence>
<dbReference type="FunFam" id="3.60.110.10:FF:000005">
    <property type="entry name" value="nitrilase homolog 1 isoform X1"/>
    <property type="match status" value="1"/>
</dbReference>
<dbReference type="GO" id="GO:0110050">
    <property type="term" value="F:deaminated glutathione amidase activity"/>
    <property type="evidence" value="ECO:0007669"/>
    <property type="project" value="UniProtKB-EC"/>
</dbReference>
<dbReference type="PROSITE" id="PS01227">
    <property type="entry name" value="UPF0012"/>
    <property type="match status" value="1"/>
</dbReference>
<evidence type="ECO:0000256" key="2">
    <source>
        <dbReference type="ARBA" id="ARBA00022801"/>
    </source>
</evidence>
<dbReference type="PANTHER" id="PTHR23088:SF27">
    <property type="entry name" value="DEAMINATED GLUTATHIONE AMIDASE"/>
    <property type="match status" value="1"/>
</dbReference>
<proteinExistence type="inferred from homology"/>
<dbReference type="EMBL" id="JANPWB010000016">
    <property type="protein sequence ID" value="KAJ1080824.1"/>
    <property type="molecule type" value="Genomic_DNA"/>
</dbReference>
<comment type="similarity">
    <text evidence="1">Belongs to the carbon-nitrogen hydrolase superfamily. NIT1/NIT2 family.</text>
</comment>
<dbReference type="CDD" id="cd07572">
    <property type="entry name" value="nit"/>
    <property type="match status" value="1"/>
</dbReference>
<dbReference type="SUPFAM" id="SSF56317">
    <property type="entry name" value="Carbon-nitrogen hydrolase"/>
    <property type="match status" value="1"/>
</dbReference>
<dbReference type="Pfam" id="PF00795">
    <property type="entry name" value="CN_hydrolase"/>
    <property type="match status" value="1"/>
</dbReference>
<organism evidence="7 8">
    <name type="scientific">Pleurodeles waltl</name>
    <name type="common">Iberian ribbed newt</name>
    <dbReference type="NCBI Taxonomy" id="8319"/>
    <lineage>
        <taxon>Eukaryota</taxon>
        <taxon>Metazoa</taxon>
        <taxon>Chordata</taxon>
        <taxon>Craniata</taxon>
        <taxon>Vertebrata</taxon>
        <taxon>Euteleostomi</taxon>
        <taxon>Amphibia</taxon>
        <taxon>Batrachia</taxon>
        <taxon>Caudata</taxon>
        <taxon>Salamandroidea</taxon>
        <taxon>Salamandridae</taxon>
        <taxon>Pleurodelinae</taxon>
        <taxon>Pleurodeles</taxon>
    </lineage>
</organism>
<feature type="domain" description="CN hydrolase" evidence="6">
    <location>
        <begin position="67"/>
        <end position="318"/>
    </location>
</feature>
<dbReference type="InterPro" id="IPR001110">
    <property type="entry name" value="UPF0012_CS"/>
</dbReference>
<gene>
    <name evidence="7" type="ORF">NDU88_001013</name>
</gene>
<keyword evidence="8" id="KW-1185">Reference proteome</keyword>